<organism evidence="2 3">
    <name type="scientific">Moraxella lacunata</name>
    <dbReference type="NCBI Taxonomy" id="477"/>
    <lineage>
        <taxon>Bacteria</taxon>
        <taxon>Pseudomonadati</taxon>
        <taxon>Pseudomonadota</taxon>
        <taxon>Gammaproteobacteria</taxon>
        <taxon>Moraxellales</taxon>
        <taxon>Moraxellaceae</taxon>
        <taxon>Moraxella</taxon>
    </lineage>
</organism>
<evidence type="ECO:0000256" key="1">
    <source>
        <dbReference type="SAM" id="Phobius"/>
    </source>
</evidence>
<keyword evidence="1" id="KW-0472">Membrane</keyword>
<protein>
    <submittedName>
        <fullName evidence="2">Uncharacterized protein</fullName>
    </submittedName>
</protein>
<reference evidence="2 3" key="1">
    <citation type="submission" date="2018-06" db="EMBL/GenBank/DDBJ databases">
        <authorList>
            <consortium name="Pathogen Informatics"/>
            <person name="Doyle S."/>
        </authorList>
    </citation>
    <scope>NUCLEOTIDE SEQUENCE [LARGE SCALE GENOMIC DNA]</scope>
    <source>
        <strain evidence="2 3">NCTC10359</strain>
    </source>
</reference>
<evidence type="ECO:0000313" key="3">
    <source>
        <dbReference type="Proteomes" id="UP000254437"/>
    </source>
</evidence>
<sequence>MVRQAHHERLSRKVYSINNTPFFKVNLFNIIHFDFYNLVFWGVGVNYVRPKSTPFKRLNIKKDRVLKRANPCPFVLSINYL</sequence>
<dbReference type="AlphaFoldDB" id="A0A378TS06"/>
<evidence type="ECO:0000313" key="2">
    <source>
        <dbReference type="EMBL" id="STZ63441.1"/>
    </source>
</evidence>
<gene>
    <name evidence="2" type="ORF">NCTC10359_01870</name>
</gene>
<keyword evidence="1" id="KW-0812">Transmembrane</keyword>
<feature type="transmembrane region" description="Helical" evidence="1">
    <location>
        <begin position="27"/>
        <end position="48"/>
    </location>
</feature>
<name>A0A378TS06_MORLA</name>
<dbReference type="EMBL" id="UGQU01000003">
    <property type="protein sequence ID" value="STZ63441.1"/>
    <property type="molecule type" value="Genomic_DNA"/>
</dbReference>
<keyword evidence="1" id="KW-1133">Transmembrane helix</keyword>
<dbReference type="Proteomes" id="UP000254437">
    <property type="component" value="Unassembled WGS sequence"/>
</dbReference>
<proteinExistence type="predicted"/>
<accession>A0A378TS06</accession>